<evidence type="ECO:0000256" key="3">
    <source>
        <dbReference type="ARBA" id="ARBA00022832"/>
    </source>
</evidence>
<keyword evidence="3" id="KW-0276">Fatty acid metabolism</keyword>
<evidence type="ECO:0000313" key="6">
    <source>
        <dbReference type="EMBL" id="CAB4733823.1"/>
    </source>
</evidence>
<evidence type="ECO:0000313" key="9">
    <source>
        <dbReference type="EMBL" id="CAB4989954.1"/>
    </source>
</evidence>
<keyword evidence="4" id="KW-0443">Lipid metabolism</keyword>
<dbReference type="InterPro" id="IPR029069">
    <property type="entry name" value="HotDog_dom_sf"/>
</dbReference>
<protein>
    <submittedName>
        <fullName evidence="7">Unannotated protein</fullName>
    </submittedName>
</protein>
<reference evidence="7" key="1">
    <citation type="submission" date="2020-05" db="EMBL/GenBank/DDBJ databases">
        <authorList>
            <person name="Chiriac C."/>
            <person name="Salcher M."/>
            <person name="Ghai R."/>
            <person name="Kavagutti S V."/>
        </authorList>
    </citation>
    <scope>NUCLEOTIDE SEQUENCE</scope>
</reference>
<evidence type="ECO:0000313" key="7">
    <source>
        <dbReference type="EMBL" id="CAB4835671.1"/>
    </source>
</evidence>
<evidence type="ECO:0000256" key="5">
    <source>
        <dbReference type="SAM" id="MobiDB-lite"/>
    </source>
</evidence>
<dbReference type="GO" id="GO:0006631">
    <property type="term" value="P:fatty acid metabolic process"/>
    <property type="evidence" value="ECO:0007669"/>
    <property type="project" value="UniProtKB-KW"/>
</dbReference>
<accession>A0A6J7ARP2</accession>
<dbReference type="InterPro" id="IPR052365">
    <property type="entry name" value="THEM4/THEM5_acyl-CoA_thioest"/>
</dbReference>
<proteinExistence type="predicted"/>
<evidence type="ECO:0000313" key="8">
    <source>
        <dbReference type="EMBL" id="CAB4899396.1"/>
    </source>
</evidence>
<keyword evidence="1" id="KW-0963">Cytoplasm</keyword>
<evidence type="ECO:0000256" key="1">
    <source>
        <dbReference type="ARBA" id="ARBA00022490"/>
    </source>
</evidence>
<dbReference type="EMBL" id="CAFABA010000140">
    <property type="protein sequence ID" value="CAB4835671.1"/>
    <property type="molecule type" value="Genomic_DNA"/>
</dbReference>
<sequence length="234" mass="24790">MAAHADAPDDRVLNDPALDDPVAFFGSIANGPWADPGDAGNRLARAIVRLTNRALDVDAPQAEIEQLAGELEAMTATIAERRATRYRPQDLPVGHKVRPNATGKHPLAGPVNPTAPPIVLRHEADRAYGDVTYDLRFEGLPGLVQGGFIAAAFDLILGQAVALSGTGGMTGSLSVRYVSPTPLYEPLQYASWFDRVEGRKTFAKGALTVAETGRLCAEAEAVFIAPRTGPPAVE</sequence>
<dbReference type="PANTHER" id="PTHR12418:SF19">
    <property type="entry name" value="ACYL-COENZYME A THIOESTERASE THEM4"/>
    <property type="match status" value="1"/>
</dbReference>
<gene>
    <name evidence="6" type="ORF">UFOPK2754_00669</name>
    <name evidence="7" type="ORF">UFOPK3139_02584</name>
    <name evidence="8" type="ORF">UFOPK3543_00774</name>
    <name evidence="9" type="ORF">UFOPK3967_00938</name>
</gene>
<dbReference type="AlphaFoldDB" id="A0A6J7ARP2"/>
<dbReference type="GO" id="GO:0016787">
    <property type="term" value="F:hydrolase activity"/>
    <property type="evidence" value="ECO:0007669"/>
    <property type="project" value="UniProtKB-KW"/>
</dbReference>
<dbReference type="CDD" id="cd03443">
    <property type="entry name" value="PaaI_thioesterase"/>
    <property type="match status" value="1"/>
</dbReference>
<dbReference type="SUPFAM" id="SSF54637">
    <property type="entry name" value="Thioesterase/thiol ester dehydrase-isomerase"/>
    <property type="match status" value="1"/>
</dbReference>
<keyword evidence="2" id="KW-0378">Hydrolase</keyword>
<dbReference type="EMBL" id="CAFBOS010000043">
    <property type="protein sequence ID" value="CAB4989954.1"/>
    <property type="molecule type" value="Genomic_DNA"/>
</dbReference>
<feature type="region of interest" description="Disordered" evidence="5">
    <location>
        <begin position="91"/>
        <end position="111"/>
    </location>
</feature>
<dbReference type="EMBL" id="CAEZYR010000017">
    <property type="protein sequence ID" value="CAB4733823.1"/>
    <property type="molecule type" value="Genomic_DNA"/>
</dbReference>
<name>A0A6J7ARP2_9ZZZZ</name>
<dbReference type="Gene3D" id="3.10.129.10">
    <property type="entry name" value="Hotdog Thioesterase"/>
    <property type="match status" value="1"/>
</dbReference>
<dbReference type="EMBL" id="CAFBMH010000019">
    <property type="protein sequence ID" value="CAB4899396.1"/>
    <property type="molecule type" value="Genomic_DNA"/>
</dbReference>
<organism evidence="7">
    <name type="scientific">freshwater metagenome</name>
    <dbReference type="NCBI Taxonomy" id="449393"/>
    <lineage>
        <taxon>unclassified sequences</taxon>
        <taxon>metagenomes</taxon>
        <taxon>ecological metagenomes</taxon>
    </lineage>
</organism>
<evidence type="ECO:0000256" key="4">
    <source>
        <dbReference type="ARBA" id="ARBA00023098"/>
    </source>
</evidence>
<evidence type="ECO:0000256" key="2">
    <source>
        <dbReference type="ARBA" id="ARBA00022801"/>
    </source>
</evidence>
<dbReference type="PANTHER" id="PTHR12418">
    <property type="entry name" value="ACYL-COENZYME A THIOESTERASE THEM4"/>
    <property type="match status" value="1"/>
</dbReference>